<accession>A0A9P4XGQ9</accession>
<organism evidence="1 2">
    <name type="scientific">Trichoderma lentiforme</name>
    <dbReference type="NCBI Taxonomy" id="1567552"/>
    <lineage>
        <taxon>Eukaryota</taxon>
        <taxon>Fungi</taxon>
        <taxon>Dikarya</taxon>
        <taxon>Ascomycota</taxon>
        <taxon>Pezizomycotina</taxon>
        <taxon>Sordariomycetes</taxon>
        <taxon>Hypocreomycetidae</taxon>
        <taxon>Hypocreales</taxon>
        <taxon>Hypocreaceae</taxon>
        <taxon>Trichoderma</taxon>
    </lineage>
</organism>
<gene>
    <name evidence="1" type="ORF">CFAM422_006552</name>
</gene>
<dbReference type="AlphaFoldDB" id="A0A9P4XGQ9"/>
<comment type="caution">
    <text evidence="1">The sequence shown here is derived from an EMBL/GenBank/DDBJ whole genome shotgun (WGS) entry which is preliminary data.</text>
</comment>
<evidence type="ECO:0000313" key="1">
    <source>
        <dbReference type="EMBL" id="KAF3071682.1"/>
    </source>
</evidence>
<name>A0A9P4XGQ9_9HYPO</name>
<evidence type="ECO:0000313" key="2">
    <source>
        <dbReference type="Proteomes" id="UP000801864"/>
    </source>
</evidence>
<sequence>MPNQDAVGIPVVPFSRPDAVVARVEPNSKPQFAVDLRILASFSVYAYFSLTILRTHTGIRSPTLLFKHVNLIC</sequence>
<protein>
    <submittedName>
        <fullName evidence="1">Uncharacterized protein</fullName>
    </submittedName>
</protein>
<keyword evidence="2" id="KW-1185">Reference proteome</keyword>
<dbReference type="EMBL" id="QLNT01000010">
    <property type="protein sequence ID" value="KAF3071682.1"/>
    <property type="molecule type" value="Genomic_DNA"/>
</dbReference>
<reference evidence="1 2" key="1">
    <citation type="submission" date="2018-06" db="EMBL/GenBank/DDBJ databases">
        <title>Genome analysis of cellulolytic fungus Trichoderma lentiforme CFAM-422.</title>
        <authorList>
            <person name="Steindorff A.S."/>
            <person name="Formighieri E.F."/>
            <person name="Midorikawa G.E.O."/>
            <person name="Tamietti M.S."/>
            <person name="Ramos E.Z."/>
            <person name="Silva A.S."/>
            <person name="Bon E.P.S."/>
            <person name="Mendes T.D."/>
            <person name="Damaso M.C.T."/>
            <person name="Favaro L.C.L."/>
        </authorList>
    </citation>
    <scope>NUCLEOTIDE SEQUENCE [LARGE SCALE GENOMIC DNA]</scope>
    <source>
        <strain evidence="1 2">CFAM-422</strain>
    </source>
</reference>
<proteinExistence type="predicted"/>
<dbReference type="Proteomes" id="UP000801864">
    <property type="component" value="Unassembled WGS sequence"/>
</dbReference>